<evidence type="ECO:0000313" key="9">
    <source>
        <dbReference type="EMBL" id="TKR71966.1"/>
    </source>
</evidence>
<keyword evidence="2" id="KW-0479">Metal-binding</keyword>
<dbReference type="InterPro" id="IPR037869">
    <property type="entry name" value="Spp1/CFP1"/>
</dbReference>
<dbReference type="PROSITE" id="PS01359">
    <property type="entry name" value="ZF_PHD_1"/>
    <property type="match status" value="1"/>
</dbReference>
<name>A0A4U5MQN8_STECR</name>
<gene>
    <name evidence="9" type="ORF">L596_019494</name>
</gene>
<dbReference type="GO" id="GO:0048188">
    <property type="term" value="C:Set1C/COMPASS complex"/>
    <property type="evidence" value="ECO:0007669"/>
    <property type="project" value="InterPro"/>
</dbReference>
<dbReference type="InterPro" id="IPR013083">
    <property type="entry name" value="Znf_RING/FYVE/PHD"/>
</dbReference>
<accession>A0A4U5MQN8</accession>
<evidence type="ECO:0000256" key="6">
    <source>
        <dbReference type="PROSITE-ProRule" id="PRU00146"/>
    </source>
</evidence>
<comment type="caution">
    <text evidence="9">The sequence shown here is derived from an EMBL/GenBank/DDBJ whole genome shotgun (WGS) entry which is preliminary data.</text>
</comment>
<dbReference type="InterPro" id="IPR019786">
    <property type="entry name" value="Zinc_finger_PHD-type_CS"/>
</dbReference>
<dbReference type="SMART" id="SM00249">
    <property type="entry name" value="PHD"/>
    <property type="match status" value="1"/>
</dbReference>
<organism evidence="9 10">
    <name type="scientific">Steinernema carpocapsae</name>
    <name type="common">Entomopathogenic nematode</name>
    <dbReference type="NCBI Taxonomy" id="34508"/>
    <lineage>
        <taxon>Eukaryota</taxon>
        <taxon>Metazoa</taxon>
        <taxon>Ecdysozoa</taxon>
        <taxon>Nematoda</taxon>
        <taxon>Chromadorea</taxon>
        <taxon>Rhabditida</taxon>
        <taxon>Tylenchina</taxon>
        <taxon>Panagrolaimomorpha</taxon>
        <taxon>Strongyloidoidea</taxon>
        <taxon>Steinernematidae</taxon>
        <taxon>Steinernema</taxon>
    </lineage>
</organism>
<dbReference type="GO" id="GO:0008270">
    <property type="term" value="F:zinc ion binding"/>
    <property type="evidence" value="ECO:0007669"/>
    <property type="project" value="UniProtKB-KW"/>
</dbReference>
<dbReference type="PROSITE" id="PS50016">
    <property type="entry name" value="ZF_PHD_2"/>
    <property type="match status" value="1"/>
</dbReference>
<dbReference type="OrthoDB" id="436852at2759"/>
<keyword evidence="10" id="KW-1185">Reference proteome</keyword>
<feature type="domain" description="PHD-type" evidence="8">
    <location>
        <begin position="19"/>
        <end position="69"/>
    </location>
</feature>
<evidence type="ECO:0000256" key="7">
    <source>
        <dbReference type="SAM" id="MobiDB-lite"/>
    </source>
</evidence>
<dbReference type="InterPro" id="IPR001965">
    <property type="entry name" value="Znf_PHD"/>
</dbReference>
<evidence type="ECO:0000259" key="8">
    <source>
        <dbReference type="PROSITE" id="PS50016"/>
    </source>
</evidence>
<proteinExistence type="predicted"/>
<evidence type="ECO:0000256" key="3">
    <source>
        <dbReference type="ARBA" id="ARBA00022771"/>
    </source>
</evidence>
<dbReference type="GO" id="GO:0045893">
    <property type="term" value="P:positive regulation of DNA-templated transcription"/>
    <property type="evidence" value="ECO:0007669"/>
    <property type="project" value="TreeGrafter"/>
</dbReference>
<evidence type="ECO:0000256" key="5">
    <source>
        <dbReference type="ARBA" id="ARBA00023242"/>
    </source>
</evidence>
<dbReference type="PANTHER" id="PTHR46174:SF1">
    <property type="entry name" value="CXXC-TYPE ZINC FINGER PROTEIN 1"/>
    <property type="match status" value="1"/>
</dbReference>
<dbReference type="STRING" id="34508.A0A4U5MQN8"/>
<reference evidence="9 10" key="2">
    <citation type="journal article" date="2019" name="G3 (Bethesda)">
        <title>Hybrid Assembly of the Genome of the Entomopathogenic Nematode Steinernema carpocapsae Identifies the X-Chromosome.</title>
        <authorList>
            <person name="Serra L."/>
            <person name="Macchietto M."/>
            <person name="Macias-Munoz A."/>
            <person name="McGill C.J."/>
            <person name="Rodriguez I.M."/>
            <person name="Rodriguez B."/>
            <person name="Murad R."/>
            <person name="Mortazavi A."/>
        </authorList>
    </citation>
    <scope>NUCLEOTIDE SEQUENCE [LARGE SCALE GENOMIC DNA]</scope>
    <source>
        <strain evidence="9 10">ALL</strain>
    </source>
</reference>
<dbReference type="Proteomes" id="UP000298663">
    <property type="component" value="Unassembled WGS sequence"/>
</dbReference>
<sequence length="198" mass="22772">MNLPPDDPPAAAEEDPTKILYCVCRKPDDGKLMVACDKCGEWFHGACVGFTRLMNDVKADFFCYKCKLPKKKRACVEQYQKKKISSRLEDALRKKLFVAEETSKKKKASRAEERRPAEGERHSTRGVRNRNEEDDIAALVEKIRNADKEQLQTLRYQYDEIKDEVARIHGNRPDADFLATATSITFEEFIEFAKGYQA</sequence>
<evidence type="ECO:0000256" key="4">
    <source>
        <dbReference type="ARBA" id="ARBA00022833"/>
    </source>
</evidence>
<protein>
    <recommendedName>
        <fullName evidence="8">PHD-type domain-containing protein</fullName>
    </recommendedName>
</protein>
<dbReference type="AlphaFoldDB" id="A0A4U5MQN8"/>
<keyword evidence="4" id="KW-0862">Zinc</keyword>
<dbReference type="Gene3D" id="3.30.40.10">
    <property type="entry name" value="Zinc/RING finger domain, C3HC4 (zinc finger)"/>
    <property type="match status" value="1"/>
</dbReference>
<dbReference type="InterPro" id="IPR011011">
    <property type="entry name" value="Znf_FYVE_PHD"/>
</dbReference>
<dbReference type="InterPro" id="IPR019787">
    <property type="entry name" value="Znf_PHD-finger"/>
</dbReference>
<evidence type="ECO:0000313" key="10">
    <source>
        <dbReference type="Proteomes" id="UP000298663"/>
    </source>
</evidence>
<evidence type="ECO:0000256" key="1">
    <source>
        <dbReference type="ARBA" id="ARBA00004123"/>
    </source>
</evidence>
<dbReference type="PANTHER" id="PTHR46174">
    <property type="entry name" value="CXXC-TYPE ZINC FINGER PROTEIN 1"/>
    <property type="match status" value="1"/>
</dbReference>
<feature type="region of interest" description="Disordered" evidence="7">
    <location>
        <begin position="103"/>
        <end position="131"/>
    </location>
</feature>
<dbReference type="EMBL" id="AZBU02000006">
    <property type="protein sequence ID" value="TKR71966.1"/>
    <property type="molecule type" value="Genomic_DNA"/>
</dbReference>
<feature type="compositionally biased region" description="Basic and acidic residues" evidence="7">
    <location>
        <begin position="103"/>
        <end position="123"/>
    </location>
</feature>
<evidence type="ECO:0000256" key="2">
    <source>
        <dbReference type="ARBA" id="ARBA00022723"/>
    </source>
</evidence>
<reference evidence="9 10" key="1">
    <citation type="journal article" date="2015" name="Genome Biol.">
        <title>Comparative genomics of Steinernema reveals deeply conserved gene regulatory networks.</title>
        <authorList>
            <person name="Dillman A.R."/>
            <person name="Macchietto M."/>
            <person name="Porter C.F."/>
            <person name="Rogers A."/>
            <person name="Williams B."/>
            <person name="Antoshechkin I."/>
            <person name="Lee M.M."/>
            <person name="Goodwin Z."/>
            <person name="Lu X."/>
            <person name="Lewis E.E."/>
            <person name="Goodrich-Blair H."/>
            <person name="Stock S.P."/>
            <person name="Adams B.J."/>
            <person name="Sternberg P.W."/>
            <person name="Mortazavi A."/>
        </authorList>
    </citation>
    <scope>NUCLEOTIDE SEQUENCE [LARGE SCALE GENOMIC DNA]</scope>
    <source>
        <strain evidence="9 10">ALL</strain>
    </source>
</reference>
<dbReference type="Pfam" id="PF00628">
    <property type="entry name" value="PHD"/>
    <property type="match status" value="1"/>
</dbReference>
<keyword evidence="3 6" id="KW-0863">Zinc-finger</keyword>
<dbReference type="SUPFAM" id="SSF57903">
    <property type="entry name" value="FYVE/PHD zinc finger"/>
    <property type="match status" value="1"/>
</dbReference>
<keyword evidence="5" id="KW-0539">Nucleus</keyword>
<comment type="subcellular location">
    <subcellularLocation>
        <location evidence="1">Nucleus</location>
    </subcellularLocation>
</comment>